<feature type="domain" description="Domain X" evidence="1">
    <location>
        <begin position="298"/>
        <end position="387"/>
    </location>
</feature>
<sequence length="415" mass="48966">MQRAEVILSLLGRKSKENPSFVFQRLYRNFFNPDFYLFAQKKLHIQVSADTIQSTLQKLRNEQYYPQFLSREQSRISDIDRLVQEILYLLLRAIYEPLFLRTTGGVNGDVAVIPFLHKIESLASGAHWVFRGKIRHFFSQMSPSLLLHQLSNKIQDGRLLELIRRFLQAGYIQPPFGSKDQKLAFLLAHIYLQPLDVWMDHFADAYASQGKMKYIRHVDDLLIFVQGPKSMAVECQQKLMAFLDQQYRLELDPEQSQVISLREQLLLFMGYHITRAKNGRLLYLVPQPVLQEKLRPFMKNGRPTHYSARIHLPVPKIISLYHQEISSLYNYYCFAHDVNKKLGKFRYYHFRSLLKTIASKEKCSMQKVIDKYGFTHSKMQRTTIGTTYLTADGQEKWMVYFPYPIRRCHHPIKME</sequence>
<dbReference type="InterPro" id="IPR043502">
    <property type="entry name" value="DNA/RNA_pol_sf"/>
</dbReference>
<proteinExistence type="predicted"/>
<dbReference type="CDD" id="cd01651">
    <property type="entry name" value="RT_G2_intron"/>
    <property type="match status" value="1"/>
</dbReference>
<dbReference type="Pfam" id="PF01348">
    <property type="entry name" value="Intron_maturas2"/>
    <property type="match status" value="1"/>
</dbReference>
<dbReference type="RefSeq" id="WP_093227512.1">
    <property type="nucleotide sequence ID" value="NZ_FORR01000001.1"/>
</dbReference>
<dbReference type="InterPro" id="IPR024937">
    <property type="entry name" value="Domain_X"/>
</dbReference>
<dbReference type="SUPFAM" id="SSF56672">
    <property type="entry name" value="DNA/RNA polymerases"/>
    <property type="match status" value="1"/>
</dbReference>
<dbReference type="AlphaFoldDB" id="A0A1I3KD67"/>
<name>A0A1I3KD67_9BACL</name>
<dbReference type="EMBL" id="FORR01000001">
    <property type="protein sequence ID" value="SFI70290.1"/>
    <property type="molecule type" value="Genomic_DNA"/>
</dbReference>
<dbReference type="InterPro" id="IPR051083">
    <property type="entry name" value="GrpII_Intron_Splice-Mob/Def"/>
</dbReference>
<dbReference type="STRING" id="46223.SAMN05421852_101413"/>
<evidence type="ECO:0000313" key="2">
    <source>
        <dbReference type="EMBL" id="SFI70290.1"/>
    </source>
</evidence>
<evidence type="ECO:0000259" key="1">
    <source>
        <dbReference type="Pfam" id="PF01348"/>
    </source>
</evidence>
<dbReference type="GO" id="GO:0006397">
    <property type="term" value="P:mRNA processing"/>
    <property type="evidence" value="ECO:0007669"/>
    <property type="project" value="InterPro"/>
</dbReference>
<dbReference type="PANTHER" id="PTHR34047">
    <property type="entry name" value="NUCLEAR INTRON MATURASE 1, MITOCHONDRIAL-RELATED"/>
    <property type="match status" value="1"/>
</dbReference>
<organism evidence="2 3">
    <name type="scientific">Thermoflavimicrobium dichotomicum</name>
    <dbReference type="NCBI Taxonomy" id="46223"/>
    <lineage>
        <taxon>Bacteria</taxon>
        <taxon>Bacillati</taxon>
        <taxon>Bacillota</taxon>
        <taxon>Bacilli</taxon>
        <taxon>Bacillales</taxon>
        <taxon>Thermoactinomycetaceae</taxon>
        <taxon>Thermoflavimicrobium</taxon>
    </lineage>
</organism>
<dbReference type="Proteomes" id="UP000199545">
    <property type="component" value="Unassembled WGS sequence"/>
</dbReference>
<dbReference type="PANTHER" id="PTHR34047:SF8">
    <property type="entry name" value="PROTEIN YKFC"/>
    <property type="match status" value="1"/>
</dbReference>
<keyword evidence="3" id="KW-1185">Reference proteome</keyword>
<evidence type="ECO:0000313" key="3">
    <source>
        <dbReference type="Proteomes" id="UP000199545"/>
    </source>
</evidence>
<reference evidence="2 3" key="1">
    <citation type="submission" date="2016-10" db="EMBL/GenBank/DDBJ databases">
        <authorList>
            <person name="de Groot N.N."/>
        </authorList>
    </citation>
    <scope>NUCLEOTIDE SEQUENCE [LARGE SCALE GENOMIC DNA]</scope>
    <source>
        <strain evidence="2 3">DSM 44778</strain>
    </source>
</reference>
<dbReference type="OrthoDB" id="9793236at2"/>
<accession>A0A1I3KD67</accession>
<gene>
    <name evidence="2" type="ORF">SAMN05421852_101413</name>
</gene>
<protein>
    <submittedName>
        <fullName evidence="2">Type II intron maturase</fullName>
    </submittedName>
</protein>